<dbReference type="SMART" id="SM00025">
    <property type="entry name" value="Pumilio"/>
    <property type="match status" value="5"/>
</dbReference>
<evidence type="ECO:0000313" key="4">
    <source>
        <dbReference type="RefSeq" id="XP_017780730.1"/>
    </source>
</evidence>
<dbReference type="PANTHER" id="PTHR13102">
    <property type="entry name" value="NUCLEOLAR PROTEIN 9"/>
    <property type="match status" value="1"/>
</dbReference>
<dbReference type="InterPro" id="IPR040000">
    <property type="entry name" value="NOP9"/>
</dbReference>
<dbReference type="InterPro" id="IPR001313">
    <property type="entry name" value="Pumilio_RNA-bd_rpt"/>
</dbReference>
<name>A0ABM1N1N0_NICVS</name>
<dbReference type="Gene3D" id="1.25.10.10">
    <property type="entry name" value="Leucine-rich Repeat Variant"/>
    <property type="match status" value="2"/>
</dbReference>
<dbReference type="InterPro" id="IPR011989">
    <property type="entry name" value="ARM-like"/>
</dbReference>
<dbReference type="GeneID" id="108565670"/>
<keyword evidence="1" id="KW-0677">Repeat</keyword>
<dbReference type="RefSeq" id="XP_017780730.1">
    <property type="nucleotide sequence ID" value="XM_017925241.1"/>
</dbReference>
<feature type="region of interest" description="Disordered" evidence="2">
    <location>
        <begin position="1"/>
        <end position="21"/>
    </location>
</feature>
<sequence length="568" mass="65294">MSEETGERQAPRNNKRKRPKSFFQKAKKFQKQGRFGMGYRLDEDTYAYFVRILETYKAGFETDEDKNVFVNNVFMEMDGNEIDYSSNQIGCRVIETLMPFASDEILQKFLTAFGESLRGLCSDRFASHIVEALLMESTKRSFSDKDGETYKKFSIKYSKFLLNNLEDYIKDTYGNHTLRAVLYALSGVPKTGEATEEEIELPEEYTAILNDFGGRLVLWPHLKDLAYEELPSGLLQVMLKVQSKVNPKLARRYVKRFIEESFVAEQVFVSKPCTMLLEATLQYSTEEEYGELHKKCFENKIAELALNRNTNYSVQRLLEFAKGKEVLEGIFVELDEKFKEILEAGHPAVLQALGKACKNLGAKQGPYMNAMMKAFDCHEPNERQSKFVMCMSRFKKYDDVVADAGNDLEKEILNIHGTVILQHMLEFNKPIKLVNALFAMDATELQGLFSNSKGSHIIDTYFKSKWIGEKNKEKLIQKMQGCYQQLASSKYGSRSFDALWEAASDKWKTTIMNELSSKDAAWSNSQFGKIIAFKVNLLLYKRNREEWKINCGKPAKTKKDLVKDVLES</sequence>
<dbReference type="PANTHER" id="PTHR13102:SF0">
    <property type="entry name" value="NUCLEOLAR PROTEIN 9"/>
    <property type="match status" value="1"/>
</dbReference>
<reference evidence="4" key="1">
    <citation type="submission" date="2025-08" db="UniProtKB">
        <authorList>
            <consortium name="RefSeq"/>
        </authorList>
    </citation>
    <scope>IDENTIFICATION</scope>
    <source>
        <tissue evidence="4">Whole Larva</tissue>
    </source>
</reference>
<dbReference type="SUPFAM" id="SSF48371">
    <property type="entry name" value="ARM repeat"/>
    <property type="match status" value="1"/>
</dbReference>
<organism evidence="3 4">
    <name type="scientific">Nicrophorus vespilloides</name>
    <name type="common">Boreal carrion beetle</name>
    <dbReference type="NCBI Taxonomy" id="110193"/>
    <lineage>
        <taxon>Eukaryota</taxon>
        <taxon>Metazoa</taxon>
        <taxon>Ecdysozoa</taxon>
        <taxon>Arthropoda</taxon>
        <taxon>Hexapoda</taxon>
        <taxon>Insecta</taxon>
        <taxon>Pterygota</taxon>
        <taxon>Neoptera</taxon>
        <taxon>Endopterygota</taxon>
        <taxon>Coleoptera</taxon>
        <taxon>Polyphaga</taxon>
        <taxon>Staphyliniformia</taxon>
        <taxon>Silphidae</taxon>
        <taxon>Nicrophorinae</taxon>
        <taxon>Nicrophorus</taxon>
    </lineage>
</organism>
<evidence type="ECO:0000256" key="2">
    <source>
        <dbReference type="SAM" id="MobiDB-lite"/>
    </source>
</evidence>
<feature type="compositionally biased region" description="Basic and acidic residues" evidence="2">
    <location>
        <begin position="1"/>
        <end position="10"/>
    </location>
</feature>
<protein>
    <submittedName>
        <fullName evidence="4">Nucleolar protein 9</fullName>
    </submittedName>
</protein>
<proteinExistence type="predicted"/>
<evidence type="ECO:0000256" key="1">
    <source>
        <dbReference type="ARBA" id="ARBA00022737"/>
    </source>
</evidence>
<dbReference type="InterPro" id="IPR016024">
    <property type="entry name" value="ARM-type_fold"/>
</dbReference>
<accession>A0ABM1N1N0</accession>
<gene>
    <name evidence="4" type="primary">LOC108565670</name>
</gene>
<dbReference type="Proteomes" id="UP000695000">
    <property type="component" value="Unplaced"/>
</dbReference>
<dbReference type="Pfam" id="PF00806">
    <property type="entry name" value="PUF"/>
    <property type="match status" value="1"/>
</dbReference>
<keyword evidence="3" id="KW-1185">Reference proteome</keyword>
<dbReference type="Pfam" id="PF22493">
    <property type="entry name" value="PUF_NOP9"/>
    <property type="match status" value="1"/>
</dbReference>
<evidence type="ECO:0000313" key="3">
    <source>
        <dbReference type="Proteomes" id="UP000695000"/>
    </source>
</evidence>